<dbReference type="AlphaFoldDB" id="A0AAV1PY22"/>
<keyword evidence="2" id="KW-0812">Transmembrane</keyword>
<sequence>MESRCRPQTCSTVQSTTGVLLYVGLTLVISVLLSSVAVLIHKKRASKPKEHPEETECANVTEASPVYEEIREGNGQSRSPPVENSVEASGVYSLVTATASRPLSKTEDDWSEVVYTRVDLSNRAAASLSSAPSGQIDNVIYSTPQTHTDAKVASQPLYSTVTLPQQ</sequence>
<accession>A0AAV1PY22</accession>
<feature type="region of interest" description="Disordered" evidence="1">
    <location>
        <begin position="44"/>
        <end position="65"/>
    </location>
</feature>
<comment type="caution">
    <text evidence="3">The sequence shown here is derived from an EMBL/GenBank/DDBJ whole genome shotgun (WGS) entry which is preliminary data.</text>
</comment>
<organism evidence="3 4">
    <name type="scientific">Scomber scombrus</name>
    <name type="common">Atlantic mackerel</name>
    <name type="synonym">Scomber vernalis</name>
    <dbReference type="NCBI Taxonomy" id="13677"/>
    <lineage>
        <taxon>Eukaryota</taxon>
        <taxon>Metazoa</taxon>
        <taxon>Chordata</taxon>
        <taxon>Craniata</taxon>
        <taxon>Vertebrata</taxon>
        <taxon>Euteleostomi</taxon>
        <taxon>Actinopterygii</taxon>
        <taxon>Neopterygii</taxon>
        <taxon>Teleostei</taxon>
        <taxon>Neoteleostei</taxon>
        <taxon>Acanthomorphata</taxon>
        <taxon>Pelagiaria</taxon>
        <taxon>Scombriformes</taxon>
        <taxon>Scombridae</taxon>
        <taxon>Scomber</taxon>
    </lineage>
</organism>
<keyword evidence="2" id="KW-0472">Membrane</keyword>
<gene>
    <name evidence="3" type="ORF">FSCOSCO3_A034879</name>
</gene>
<proteinExistence type="predicted"/>
<feature type="transmembrane region" description="Helical" evidence="2">
    <location>
        <begin position="20"/>
        <end position="40"/>
    </location>
</feature>
<dbReference type="Proteomes" id="UP001314229">
    <property type="component" value="Unassembled WGS sequence"/>
</dbReference>
<dbReference type="EMBL" id="CAWUFR010000316">
    <property type="protein sequence ID" value="CAK6975809.1"/>
    <property type="molecule type" value="Genomic_DNA"/>
</dbReference>
<evidence type="ECO:0000313" key="3">
    <source>
        <dbReference type="EMBL" id="CAK6975809.1"/>
    </source>
</evidence>
<keyword evidence="2" id="KW-1133">Transmembrane helix</keyword>
<keyword evidence="4" id="KW-1185">Reference proteome</keyword>
<evidence type="ECO:0000313" key="4">
    <source>
        <dbReference type="Proteomes" id="UP001314229"/>
    </source>
</evidence>
<evidence type="ECO:0000256" key="1">
    <source>
        <dbReference type="SAM" id="MobiDB-lite"/>
    </source>
</evidence>
<name>A0AAV1PY22_SCOSC</name>
<evidence type="ECO:0000256" key="2">
    <source>
        <dbReference type="SAM" id="Phobius"/>
    </source>
</evidence>
<reference evidence="3 4" key="1">
    <citation type="submission" date="2024-01" db="EMBL/GenBank/DDBJ databases">
        <authorList>
            <person name="Alioto T."/>
            <person name="Alioto T."/>
            <person name="Gomez Garrido J."/>
        </authorList>
    </citation>
    <scope>NUCLEOTIDE SEQUENCE [LARGE SCALE GENOMIC DNA]</scope>
</reference>
<protein>
    <submittedName>
        <fullName evidence="3">Uncharacterized protein LOC128357691</fullName>
    </submittedName>
</protein>